<dbReference type="Gene3D" id="3.40.50.300">
    <property type="entry name" value="P-loop containing nucleotide triphosphate hydrolases"/>
    <property type="match status" value="1"/>
</dbReference>
<comment type="similarity">
    <text evidence="1">Belongs to the disease resistance NB-LRR family.</text>
</comment>
<dbReference type="SUPFAM" id="SSF52540">
    <property type="entry name" value="P-loop containing nucleoside triphosphate hydrolases"/>
    <property type="match status" value="1"/>
</dbReference>
<keyword evidence="3" id="KW-0677">Repeat</keyword>
<dbReference type="Proteomes" id="UP001443914">
    <property type="component" value="Unassembled WGS sequence"/>
</dbReference>
<dbReference type="Pfam" id="PF00931">
    <property type="entry name" value="NB-ARC"/>
    <property type="match status" value="1"/>
</dbReference>
<dbReference type="GO" id="GO:0006952">
    <property type="term" value="P:defense response"/>
    <property type="evidence" value="ECO:0007669"/>
    <property type="project" value="UniProtKB-KW"/>
</dbReference>
<dbReference type="SUPFAM" id="SSF52058">
    <property type="entry name" value="L domain-like"/>
    <property type="match status" value="1"/>
</dbReference>
<evidence type="ECO:0000313" key="11">
    <source>
        <dbReference type="Proteomes" id="UP001443914"/>
    </source>
</evidence>
<dbReference type="InterPro" id="IPR027417">
    <property type="entry name" value="P-loop_NTPase"/>
</dbReference>
<evidence type="ECO:0000313" key="10">
    <source>
        <dbReference type="EMBL" id="KAK9715716.1"/>
    </source>
</evidence>
<dbReference type="EMBL" id="JBDFQZ010000006">
    <property type="protein sequence ID" value="KAK9715716.1"/>
    <property type="molecule type" value="Genomic_DNA"/>
</dbReference>
<dbReference type="InterPro" id="IPR002182">
    <property type="entry name" value="NB-ARC"/>
</dbReference>
<evidence type="ECO:0000259" key="8">
    <source>
        <dbReference type="Pfam" id="PF23559"/>
    </source>
</evidence>
<dbReference type="InterPro" id="IPR032675">
    <property type="entry name" value="LRR_dom_sf"/>
</dbReference>
<dbReference type="AlphaFoldDB" id="A0AAW1KBJ4"/>
<dbReference type="Pfam" id="PF23559">
    <property type="entry name" value="WHD_DRP"/>
    <property type="match status" value="1"/>
</dbReference>
<feature type="coiled-coil region" evidence="6">
    <location>
        <begin position="18"/>
        <end position="59"/>
    </location>
</feature>
<dbReference type="InterPro" id="IPR055414">
    <property type="entry name" value="LRR_R13L4/SHOC2-like"/>
</dbReference>
<dbReference type="Gene3D" id="3.80.10.10">
    <property type="entry name" value="Ribonuclease Inhibitor"/>
    <property type="match status" value="2"/>
</dbReference>
<dbReference type="Pfam" id="PF23598">
    <property type="entry name" value="LRR_14"/>
    <property type="match status" value="1"/>
</dbReference>
<comment type="caution">
    <text evidence="10">The sequence shown here is derived from an EMBL/GenBank/DDBJ whole genome shotgun (WGS) entry which is preliminary data.</text>
</comment>
<keyword evidence="5" id="KW-0067">ATP-binding</keyword>
<keyword evidence="4" id="KW-0611">Plant defense</keyword>
<evidence type="ECO:0000256" key="5">
    <source>
        <dbReference type="ARBA" id="ARBA00022840"/>
    </source>
</evidence>
<evidence type="ECO:0000256" key="6">
    <source>
        <dbReference type="SAM" id="Coils"/>
    </source>
</evidence>
<evidence type="ECO:0000259" key="7">
    <source>
        <dbReference type="Pfam" id="PF00931"/>
    </source>
</evidence>
<sequence length="888" mass="100704">MDFVTPLISIVDSSYGFVSKRINRVKKYRRNLENLETKLKELKDVRDDLMREVEHAESVGKTGSKQVKGWLERAAKAEADVLNIIPAQPVRRPRVTWSKRYRLSKKALKKEMEIIELMASKPMMSVVVGDSRQVEPLPSRPVVGLGGMLETAMNYIADEDVGLLGIYGMGGVGKTTLLKEINNMYISRGHGFDVVIWISVSKDFGVDGIQRALLSRMGVSWDANESRDQLCSRIYSSMRRMKFLLLLDDLWKGLELEKIGIPLPDAENKCKVVFTTRSTDVCCDMDASKTLKVEFLSEEDSWRLFIDKAGDTNILNPNIQMYKQAIVKKCGGLPLALVTAGRAMANRKTEEEWKYSLEVLNNAPSEFRGMGDNVYSILKFSYDNLNDDSLKKCFLYCALFPEEYPLEKEQLVDYWTGEGFLDGSVPEKGHALIGSLKAACLLETGEDENQVKMHDVVRSFALWIVSNGGKHMEKFLIHGCNGLCETPDIEKWKEAEKISLLDNEINALSGEPFCPNLSTLLLNWNCSLSKITCAFFRYMPSLRVLDLSVTAIREIPESIGRLVELRFLDLSRTNITSLPKALGCLSQLRHVDLQRTHSLRTIPREAISGLSNLRVLNMYYSYGEWETLSGEVDTQMTFLDLQRFKHLSAIGITITENSTLKKLSDFHNLLDCIRYLFIKGCQGLTYLMVASAYGGGDKVRRVSIYNCHTLKEIDLGSEQGKDWLPSLEVLSLHTLPNLETIWRKSVTPQCHRNLRYIKIWYCPKLKNISWILQLPKLEKIYVFHCEEMEEVIGDDDIAEGAQEIHFPELKIISFRGLPKLRSFSKVTVASPMLQSVAVVDCPQLKKLPFNCYGSCDLPTVHCSREWWTNLESENSGFASALLPQFISV</sequence>
<dbReference type="FunFam" id="1.10.8.430:FF:000003">
    <property type="entry name" value="Probable disease resistance protein At5g66910"/>
    <property type="match status" value="1"/>
</dbReference>
<evidence type="ECO:0000256" key="2">
    <source>
        <dbReference type="ARBA" id="ARBA00022614"/>
    </source>
</evidence>
<name>A0AAW1KBJ4_SAPOF</name>
<proteinExistence type="inferred from homology"/>
<dbReference type="InterPro" id="IPR050905">
    <property type="entry name" value="Plant_NBS-LRR"/>
</dbReference>
<keyword evidence="2" id="KW-0433">Leucine-rich repeat</keyword>
<evidence type="ECO:0000256" key="3">
    <source>
        <dbReference type="ARBA" id="ARBA00022737"/>
    </source>
</evidence>
<feature type="domain" description="Disease resistance protein winged helix" evidence="8">
    <location>
        <begin position="399"/>
        <end position="460"/>
    </location>
</feature>
<dbReference type="PANTHER" id="PTHR33463:SF204">
    <property type="entry name" value="NB-ARC DOMAIN-CONTAINING PROTEIN"/>
    <property type="match status" value="1"/>
</dbReference>
<feature type="domain" description="Disease resistance R13L4/SHOC-2-like LRR" evidence="9">
    <location>
        <begin position="527"/>
        <end position="815"/>
    </location>
</feature>
<dbReference type="SMART" id="SM00369">
    <property type="entry name" value="LRR_TYP"/>
    <property type="match status" value="3"/>
</dbReference>
<keyword evidence="11" id="KW-1185">Reference proteome</keyword>
<dbReference type="GO" id="GO:0005524">
    <property type="term" value="F:ATP binding"/>
    <property type="evidence" value="ECO:0007669"/>
    <property type="project" value="UniProtKB-KW"/>
</dbReference>
<dbReference type="FunFam" id="1.10.10.10:FF:000322">
    <property type="entry name" value="Probable disease resistance protein At1g63360"/>
    <property type="match status" value="1"/>
</dbReference>
<dbReference type="Gene3D" id="1.10.8.430">
    <property type="entry name" value="Helical domain of apoptotic protease-activating factors"/>
    <property type="match status" value="1"/>
</dbReference>
<dbReference type="FunFam" id="3.40.50.300:FF:001091">
    <property type="entry name" value="Probable disease resistance protein At1g61300"/>
    <property type="match status" value="1"/>
</dbReference>
<dbReference type="Gene3D" id="1.10.10.10">
    <property type="entry name" value="Winged helix-like DNA-binding domain superfamily/Winged helix DNA-binding domain"/>
    <property type="match status" value="1"/>
</dbReference>
<evidence type="ECO:0000256" key="1">
    <source>
        <dbReference type="ARBA" id="ARBA00008894"/>
    </source>
</evidence>
<dbReference type="InterPro" id="IPR036388">
    <property type="entry name" value="WH-like_DNA-bd_sf"/>
</dbReference>
<keyword evidence="6" id="KW-0175">Coiled coil</keyword>
<accession>A0AAW1KBJ4</accession>
<reference evidence="10 11" key="1">
    <citation type="submission" date="2024-03" db="EMBL/GenBank/DDBJ databases">
        <title>WGS assembly of Saponaria officinalis var. Norfolk2.</title>
        <authorList>
            <person name="Jenkins J."/>
            <person name="Shu S."/>
            <person name="Grimwood J."/>
            <person name="Barry K."/>
            <person name="Goodstein D."/>
            <person name="Schmutz J."/>
            <person name="Leebens-Mack J."/>
            <person name="Osbourn A."/>
        </authorList>
    </citation>
    <scope>NUCLEOTIDE SEQUENCE [LARGE SCALE GENOMIC DNA]</scope>
    <source>
        <strain evidence="11">cv. Norfolk2</strain>
        <strain evidence="10">JIC</strain>
        <tissue evidence="10">Leaf</tissue>
    </source>
</reference>
<dbReference type="InterPro" id="IPR058922">
    <property type="entry name" value="WHD_DRP"/>
</dbReference>
<dbReference type="InterPro" id="IPR042197">
    <property type="entry name" value="Apaf_helical"/>
</dbReference>
<dbReference type="InterPro" id="IPR003591">
    <property type="entry name" value="Leu-rich_rpt_typical-subtyp"/>
</dbReference>
<dbReference type="GO" id="GO:0043531">
    <property type="term" value="F:ADP binding"/>
    <property type="evidence" value="ECO:0007669"/>
    <property type="project" value="InterPro"/>
</dbReference>
<organism evidence="10 11">
    <name type="scientific">Saponaria officinalis</name>
    <name type="common">Common soapwort</name>
    <name type="synonym">Lychnis saponaria</name>
    <dbReference type="NCBI Taxonomy" id="3572"/>
    <lineage>
        <taxon>Eukaryota</taxon>
        <taxon>Viridiplantae</taxon>
        <taxon>Streptophyta</taxon>
        <taxon>Embryophyta</taxon>
        <taxon>Tracheophyta</taxon>
        <taxon>Spermatophyta</taxon>
        <taxon>Magnoliopsida</taxon>
        <taxon>eudicotyledons</taxon>
        <taxon>Gunneridae</taxon>
        <taxon>Pentapetalae</taxon>
        <taxon>Caryophyllales</taxon>
        <taxon>Caryophyllaceae</taxon>
        <taxon>Caryophylleae</taxon>
        <taxon>Saponaria</taxon>
    </lineage>
</organism>
<dbReference type="PANTHER" id="PTHR33463">
    <property type="entry name" value="NB-ARC DOMAIN-CONTAINING PROTEIN-RELATED"/>
    <property type="match status" value="1"/>
</dbReference>
<gene>
    <name evidence="10" type="ORF">RND81_06G184700</name>
</gene>
<keyword evidence="5" id="KW-0547">Nucleotide-binding</keyword>
<feature type="domain" description="NB-ARC" evidence="7">
    <location>
        <begin position="149"/>
        <end position="311"/>
    </location>
</feature>
<dbReference type="PRINTS" id="PR00364">
    <property type="entry name" value="DISEASERSIST"/>
</dbReference>
<protein>
    <submittedName>
        <fullName evidence="10">Uncharacterized protein</fullName>
    </submittedName>
</protein>
<evidence type="ECO:0000256" key="4">
    <source>
        <dbReference type="ARBA" id="ARBA00022821"/>
    </source>
</evidence>
<dbReference type="EMBL" id="JBDFQZ010000006">
    <property type="protein sequence ID" value="KAK9715715.1"/>
    <property type="molecule type" value="Genomic_DNA"/>
</dbReference>
<evidence type="ECO:0000259" key="9">
    <source>
        <dbReference type="Pfam" id="PF23598"/>
    </source>
</evidence>